<evidence type="ECO:0000313" key="5">
    <source>
        <dbReference type="Proteomes" id="UP000007797"/>
    </source>
</evidence>
<dbReference type="InterPro" id="IPR032675">
    <property type="entry name" value="LRR_dom_sf"/>
</dbReference>
<dbReference type="Gene3D" id="3.80.10.10">
    <property type="entry name" value="Ribonuclease Inhibitor"/>
    <property type="match status" value="1"/>
</dbReference>
<organism evidence="4 5">
    <name type="scientific">Cavenderia fasciculata</name>
    <name type="common">Slime mold</name>
    <name type="synonym">Dictyostelium fasciculatum</name>
    <dbReference type="NCBI Taxonomy" id="261658"/>
    <lineage>
        <taxon>Eukaryota</taxon>
        <taxon>Amoebozoa</taxon>
        <taxon>Evosea</taxon>
        <taxon>Eumycetozoa</taxon>
        <taxon>Dictyostelia</taxon>
        <taxon>Acytosteliales</taxon>
        <taxon>Cavenderiaceae</taxon>
        <taxon>Cavenderia</taxon>
    </lineage>
</organism>
<dbReference type="EMBL" id="GL883006">
    <property type="protein sequence ID" value="EGG24657.1"/>
    <property type="molecule type" value="Genomic_DNA"/>
</dbReference>
<keyword evidence="5" id="KW-1185">Reference proteome</keyword>
<dbReference type="PANTHER" id="PTHR24032:SF16">
    <property type="entry name" value="EGF-LIKE DOMAIN-CONTAINING PROTEIN"/>
    <property type="match status" value="1"/>
</dbReference>
<feature type="compositionally biased region" description="Low complexity" evidence="1">
    <location>
        <begin position="712"/>
        <end position="723"/>
    </location>
</feature>
<evidence type="ECO:0000256" key="2">
    <source>
        <dbReference type="SAM" id="Phobius"/>
    </source>
</evidence>
<dbReference type="GeneID" id="14877087"/>
<keyword evidence="2" id="KW-1133">Transmembrane helix</keyword>
<dbReference type="KEGG" id="dfa:DFA_02901"/>
<keyword evidence="2" id="KW-0812">Transmembrane</keyword>
<dbReference type="InterPro" id="IPR053331">
    <property type="entry name" value="EGF-like_comC"/>
</dbReference>
<reference evidence="5" key="1">
    <citation type="journal article" date="2011" name="Genome Res.">
        <title>Phylogeny-wide analysis of social amoeba genomes highlights ancient origins for complex intercellular communication.</title>
        <authorList>
            <person name="Heidel A.J."/>
            <person name="Lawal H.M."/>
            <person name="Felder M."/>
            <person name="Schilde C."/>
            <person name="Helps N.R."/>
            <person name="Tunggal B."/>
            <person name="Rivero F."/>
            <person name="John U."/>
            <person name="Schleicher M."/>
            <person name="Eichinger L."/>
            <person name="Platzer M."/>
            <person name="Noegel A.A."/>
            <person name="Schaap P."/>
            <person name="Gloeckner G."/>
        </authorList>
    </citation>
    <scope>NUCLEOTIDE SEQUENCE [LARGE SCALE GENOMIC DNA]</scope>
    <source>
        <strain evidence="5">SH3</strain>
    </source>
</reference>
<sequence length="1066" mass="116403">MKFESAIWLIRQYGQNIPQSQALCAVTSTFQCGNQTFDGQYRIVNISMTVSTINNTVGMPNPAIASLKLPALMSFYLGVYDGSGKTVANKSMSLLEYIKPLKNITMIHIRTDPTIAVIPTDFTDFPYLTSVTLNGNPGLTAIPPNFLNNSVRLQTIALYQPIESITIDTLSYFPSLIAYSVTSNCTGGPQCKFHLTTQSFPVLTGFQVHSIAGSVSNVNFDICYSPANTTSIYCGIQTATCNFVFGCPSYLNYLTILGPSSTISPPVSASVYSGLRYFKFAYSGLTSVPVSTYPPLIQYFVPPSLLLLNLPYNNLVNFDVDTILANNNGLNRLDFTNNLNFVGPITNSYFSILNSNLIVTNAGKVTIYGNNIGFGQVSTPQYKITAIIPNIQLLIDFKQPVPFYPTPTNISLGGVDIGQIIAEQSCPHTILFMSMKIYNSFFVHDVTINAVPCVTLTNGTVADELICTLPPLTAGTHTLYMTNGHFSESVEFDFETTYPVVNAVTRLPAPQGTNITLTGNFGANLNGPYVNLTTISSSTACTVLSITLSTIVCETSIPIAHELVTVYVTVDGYTSPAFYITLNNICQQSTNNCTGNGLCDMNGQCICTSNAFYNNCSKPYPIISSASYDSTNNKLVSLNGDFGPFGQVNPTIKINNTLDCTVNYKSQWVLNCTLDQSPNYGLSSVYLQVDSLNTTARNILVLRPPNNGGGSTTTTTTTTTSGGPSLTPQEQCEKDTFNCYGHGKCDINGICQCDDNYNPDDNCFTKFTNTTIKPNTTDPTVSFDIDGIDFQFEIVSIQELDLDGNTILKELFISNYSWNVNVSSNNIITIVNYQLNTTTNSSSSPPSSFQSVLVSSTISFSTQSRDIQFGDQTLHINRNSIKLAVNITNWQYSSNLATLRVVFRTIINNNQSVEYDCQDKNVEPLTYDSLSSLQYLRVVKDDVQFNGRFIDFALSDGRPTYSQTQLISLTQLLDGGDDEQSIAMIGINFPQCNECVLDPDFSPLLIDKSECGEGQSNTWRIIVGAVVGGVGAVAIAVASFLTYKKLMKAKNYDQSISHKLKNIENN</sequence>
<evidence type="ECO:0000256" key="1">
    <source>
        <dbReference type="SAM" id="MobiDB-lite"/>
    </source>
</evidence>
<feature type="domain" description="ComC supersandwich" evidence="3">
    <location>
        <begin position="768"/>
        <end position="1002"/>
    </location>
</feature>
<evidence type="ECO:0000259" key="3">
    <source>
        <dbReference type="Pfam" id="PF22933"/>
    </source>
</evidence>
<gene>
    <name evidence="4" type="ORF">DFA_02901</name>
</gene>
<protein>
    <recommendedName>
        <fullName evidence="3">ComC supersandwich domain-containing protein</fullName>
    </recommendedName>
</protein>
<name>F4PIS8_CACFS</name>
<keyword evidence="2" id="KW-0472">Membrane</keyword>
<dbReference type="RefSeq" id="XP_004362508.1">
    <property type="nucleotide sequence ID" value="XM_004362451.1"/>
</dbReference>
<accession>F4PIS8</accession>
<dbReference type="SUPFAM" id="SSF52058">
    <property type="entry name" value="L domain-like"/>
    <property type="match status" value="1"/>
</dbReference>
<dbReference type="InterPro" id="IPR054484">
    <property type="entry name" value="ComC_SSD"/>
</dbReference>
<feature type="transmembrane region" description="Helical" evidence="2">
    <location>
        <begin position="1019"/>
        <end position="1043"/>
    </location>
</feature>
<dbReference type="Pfam" id="PF22933">
    <property type="entry name" value="ComC_SSD"/>
    <property type="match status" value="1"/>
</dbReference>
<dbReference type="AlphaFoldDB" id="F4PIS8"/>
<dbReference type="Proteomes" id="UP000007797">
    <property type="component" value="Unassembled WGS sequence"/>
</dbReference>
<proteinExistence type="predicted"/>
<dbReference type="PANTHER" id="PTHR24032">
    <property type="entry name" value="EGF-LIKE DOMAIN-CONTAINING PROTEIN-RELATED-RELATED"/>
    <property type="match status" value="1"/>
</dbReference>
<evidence type="ECO:0000313" key="4">
    <source>
        <dbReference type="EMBL" id="EGG24657.1"/>
    </source>
</evidence>
<feature type="region of interest" description="Disordered" evidence="1">
    <location>
        <begin position="703"/>
        <end position="727"/>
    </location>
</feature>